<protein>
    <submittedName>
        <fullName evidence="6">Transcriptional regulator, TetR family</fullName>
    </submittedName>
</protein>
<evidence type="ECO:0000256" key="4">
    <source>
        <dbReference type="PROSITE-ProRule" id="PRU00335"/>
    </source>
</evidence>
<dbReference type="InterPro" id="IPR009057">
    <property type="entry name" value="Homeodomain-like_sf"/>
</dbReference>
<keyword evidence="2 4" id="KW-0238">DNA-binding</keyword>
<dbReference type="InterPro" id="IPR001647">
    <property type="entry name" value="HTH_TetR"/>
</dbReference>
<reference evidence="6 7" key="1">
    <citation type="submission" date="2022-06" db="EMBL/GenBank/DDBJ databases">
        <title>Genomic Encyclopedia of Archaeal and Bacterial Type Strains, Phase II (KMG-II): from individual species to whole genera.</title>
        <authorList>
            <person name="Goeker M."/>
        </authorList>
    </citation>
    <scope>NUCLEOTIDE SEQUENCE [LARGE SCALE GENOMIC DNA]</scope>
    <source>
        <strain evidence="6 7">DSM 45037</strain>
    </source>
</reference>
<dbReference type="PANTHER" id="PTHR30055:SF174">
    <property type="entry name" value="TRANSCRIPTIONAL REGULATORY PROTEIN (PROBABLY TETR-FAMILY)-RELATED"/>
    <property type="match status" value="1"/>
</dbReference>
<keyword evidence="3" id="KW-0804">Transcription</keyword>
<dbReference type="Pfam" id="PF00440">
    <property type="entry name" value="TetR_N"/>
    <property type="match status" value="1"/>
</dbReference>
<dbReference type="InterPro" id="IPR050109">
    <property type="entry name" value="HTH-type_TetR-like_transc_reg"/>
</dbReference>
<evidence type="ECO:0000256" key="1">
    <source>
        <dbReference type="ARBA" id="ARBA00023015"/>
    </source>
</evidence>
<dbReference type="EMBL" id="JAMTCG010000009">
    <property type="protein sequence ID" value="MCP2162917.1"/>
    <property type="molecule type" value="Genomic_DNA"/>
</dbReference>
<name>A0ABT1H6P7_9NOCA</name>
<evidence type="ECO:0000313" key="6">
    <source>
        <dbReference type="EMBL" id="MCP2162917.1"/>
    </source>
</evidence>
<dbReference type="SUPFAM" id="SSF46689">
    <property type="entry name" value="Homeodomain-like"/>
    <property type="match status" value="1"/>
</dbReference>
<evidence type="ECO:0000256" key="3">
    <source>
        <dbReference type="ARBA" id="ARBA00023163"/>
    </source>
</evidence>
<evidence type="ECO:0000256" key="2">
    <source>
        <dbReference type="ARBA" id="ARBA00023125"/>
    </source>
</evidence>
<accession>A0ABT1H6P7</accession>
<evidence type="ECO:0000259" key="5">
    <source>
        <dbReference type="PROSITE" id="PS50977"/>
    </source>
</evidence>
<dbReference type="RefSeq" id="WP_253656490.1">
    <property type="nucleotide sequence ID" value="NZ_BAAAOE010000003.1"/>
</dbReference>
<comment type="caution">
    <text evidence="6">The sequence shown here is derived from an EMBL/GenBank/DDBJ whole genome shotgun (WGS) entry which is preliminary data.</text>
</comment>
<gene>
    <name evidence="6" type="ORF">LX12_004129</name>
</gene>
<dbReference type="InterPro" id="IPR054129">
    <property type="entry name" value="DesT_TetR_C"/>
</dbReference>
<organism evidence="6 7">
    <name type="scientific">Williamsia serinedens</name>
    <dbReference type="NCBI Taxonomy" id="391736"/>
    <lineage>
        <taxon>Bacteria</taxon>
        <taxon>Bacillati</taxon>
        <taxon>Actinomycetota</taxon>
        <taxon>Actinomycetes</taxon>
        <taxon>Mycobacteriales</taxon>
        <taxon>Nocardiaceae</taxon>
        <taxon>Williamsia</taxon>
    </lineage>
</organism>
<feature type="domain" description="HTH tetR-type" evidence="5">
    <location>
        <begin position="12"/>
        <end position="72"/>
    </location>
</feature>
<keyword evidence="1" id="KW-0805">Transcription regulation</keyword>
<dbReference type="Proteomes" id="UP001205740">
    <property type="component" value="Unassembled WGS sequence"/>
</dbReference>
<dbReference type="Gene3D" id="1.10.357.10">
    <property type="entry name" value="Tetracycline Repressor, domain 2"/>
    <property type="match status" value="1"/>
</dbReference>
<feature type="DNA-binding region" description="H-T-H motif" evidence="4">
    <location>
        <begin position="35"/>
        <end position="54"/>
    </location>
</feature>
<keyword evidence="7" id="KW-1185">Reference proteome</keyword>
<dbReference type="Pfam" id="PF21943">
    <property type="entry name" value="TetR_C_46"/>
    <property type="match status" value="1"/>
</dbReference>
<sequence length="210" mass="23164">MAGQKRTRMTPEARRVQLIEEGLAMAADRPLDQVTVEAVAEAVGVSRALIFHYFDTKHDFHVAMAREQSQRMLRATEPDFELGDPIEVLRGTIRGFVDFVTQNRSLYLALMRGSASSDPAMQAVFDETRSVMVQRTLGSVELVGLHPSPLVELAINGWLAFTEDVTIRWLKNEMVTRDELLELITVALPSLGAVAGEMSGVDTSAMSLTS</sequence>
<dbReference type="PROSITE" id="PS50977">
    <property type="entry name" value="HTH_TETR_2"/>
    <property type="match status" value="1"/>
</dbReference>
<dbReference type="PANTHER" id="PTHR30055">
    <property type="entry name" value="HTH-TYPE TRANSCRIPTIONAL REGULATOR RUTR"/>
    <property type="match status" value="1"/>
</dbReference>
<proteinExistence type="predicted"/>
<evidence type="ECO:0000313" key="7">
    <source>
        <dbReference type="Proteomes" id="UP001205740"/>
    </source>
</evidence>